<sequence length="77" mass="8765">MAKIKKEELEQVVAVKNKLDSVVAEIGVLETQKHALLHKVAEVNEKLAEEKKNLEESYGKISIDLETGEYKEIKEEE</sequence>
<comment type="caution">
    <text evidence="2">The sequence shown here is derived from an EMBL/GenBank/DDBJ whole genome shotgun (WGS) entry which is preliminary data.</text>
</comment>
<feature type="coiled-coil region" evidence="1">
    <location>
        <begin position="33"/>
        <end position="64"/>
    </location>
</feature>
<organism evidence="2">
    <name type="scientific">marine sediment metagenome</name>
    <dbReference type="NCBI Taxonomy" id="412755"/>
    <lineage>
        <taxon>unclassified sequences</taxon>
        <taxon>metagenomes</taxon>
        <taxon>ecological metagenomes</taxon>
    </lineage>
</organism>
<accession>X0YGA3</accession>
<keyword evidence="1" id="KW-0175">Coiled coil</keyword>
<proteinExistence type="predicted"/>
<gene>
    <name evidence="2" type="ORF">S01H1_61659</name>
</gene>
<evidence type="ECO:0000313" key="2">
    <source>
        <dbReference type="EMBL" id="GAG35856.1"/>
    </source>
</evidence>
<evidence type="ECO:0000256" key="1">
    <source>
        <dbReference type="SAM" id="Coils"/>
    </source>
</evidence>
<name>X0YGA3_9ZZZZ</name>
<protein>
    <submittedName>
        <fullName evidence="2">Uncharacterized protein</fullName>
    </submittedName>
</protein>
<dbReference type="EMBL" id="BARS01040450">
    <property type="protein sequence ID" value="GAG35856.1"/>
    <property type="molecule type" value="Genomic_DNA"/>
</dbReference>
<reference evidence="2" key="1">
    <citation type="journal article" date="2014" name="Front. Microbiol.">
        <title>High frequency of phylogenetically diverse reductive dehalogenase-homologous genes in deep subseafloor sedimentary metagenomes.</title>
        <authorList>
            <person name="Kawai M."/>
            <person name="Futagami T."/>
            <person name="Toyoda A."/>
            <person name="Takaki Y."/>
            <person name="Nishi S."/>
            <person name="Hori S."/>
            <person name="Arai W."/>
            <person name="Tsubouchi T."/>
            <person name="Morono Y."/>
            <person name="Uchiyama I."/>
            <person name="Ito T."/>
            <person name="Fujiyama A."/>
            <person name="Inagaki F."/>
            <person name="Takami H."/>
        </authorList>
    </citation>
    <scope>NUCLEOTIDE SEQUENCE</scope>
    <source>
        <strain evidence="2">Expedition CK06-06</strain>
    </source>
</reference>
<dbReference type="AlphaFoldDB" id="X0YGA3"/>